<dbReference type="Proteomes" id="UP001595872">
    <property type="component" value="Unassembled WGS sequence"/>
</dbReference>
<sequence>MLDEAAPPLAGPVPTPAEARSSLRDAEPALGTAPTLGEAEPTASHAAPVLGEAEPTPAPTRPTSGNAEPTLGTAPTLGKAEPTASHAAPVLGEAEPTLAGMMRTLADTEPTLTDAAPTLGTAERTLTGAVPTLGNAERTLVEAVPRVRSIAPAPGHSKPTFSRTPLAFGAAAPAVAFSSRPPLHIADSVLTHMPLNPQQSSPTASTASATKSGTERDRRTRGFLGPTEVSRTRSSTARTPDPRDVVPSHCLSPESYSDWYTAQMCRAAWVAALRGQLTSPRYARTPPPSSTRSRKDFSDSARTPMAPSPRKQSAEVSKKPPTRRDPAHPSRSTSSAHPTPLPSASREVPSASHSDKQRSLTSSLRPLILLGILLSAMAAVGYPFRRRIYALAGSVLLSQPLSDSFEGERTLHFSYRPAVDPFAIPLFGLTGPGAPTTARVFTLAALEECADTALVVIPRADATALFGLAEDELLDERIDSLFIPGSLDAALAYLETELAVRHEHGSTGERRLLLIADCEKEARRIIELAAHHSTQFSAVLLGEWPGDKATVDDDGLLAAPSTLSDHLPVRLPAVSRTEARDRLLDVLGLHPHRPHSRKRNKIS</sequence>
<dbReference type="RefSeq" id="WP_378255102.1">
    <property type="nucleotide sequence ID" value="NZ_JBHSIT010000003.1"/>
</dbReference>
<feature type="compositionally biased region" description="Low complexity" evidence="1">
    <location>
        <begin position="197"/>
        <end position="210"/>
    </location>
</feature>
<gene>
    <name evidence="2" type="ORF">ACFPCY_14160</name>
</gene>
<feature type="compositionally biased region" description="Basic and acidic residues" evidence="1">
    <location>
        <begin position="312"/>
        <end position="328"/>
    </location>
</feature>
<evidence type="ECO:0000313" key="3">
    <source>
        <dbReference type="Proteomes" id="UP001595872"/>
    </source>
</evidence>
<accession>A0ABV9TYB3</accession>
<feature type="region of interest" description="Disordered" evidence="1">
    <location>
        <begin position="193"/>
        <end position="249"/>
    </location>
</feature>
<comment type="caution">
    <text evidence="2">The sequence shown here is derived from an EMBL/GenBank/DDBJ whole genome shotgun (WGS) entry which is preliminary data.</text>
</comment>
<proteinExistence type="predicted"/>
<keyword evidence="3" id="KW-1185">Reference proteome</keyword>
<name>A0ABV9TYB3_9ACTN</name>
<organism evidence="2 3">
    <name type="scientific">Actinomadura gamaensis</name>
    <dbReference type="NCBI Taxonomy" id="1763541"/>
    <lineage>
        <taxon>Bacteria</taxon>
        <taxon>Bacillati</taxon>
        <taxon>Actinomycetota</taxon>
        <taxon>Actinomycetes</taxon>
        <taxon>Streptosporangiales</taxon>
        <taxon>Thermomonosporaceae</taxon>
        <taxon>Actinomadura</taxon>
    </lineage>
</organism>
<evidence type="ECO:0000256" key="1">
    <source>
        <dbReference type="SAM" id="MobiDB-lite"/>
    </source>
</evidence>
<reference evidence="3" key="1">
    <citation type="journal article" date="2019" name="Int. J. Syst. Evol. Microbiol.">
        <title>The Global Catalogue of Microorganisms (GCM) 10K type strain sequencing project: providing services to taxonomists for standard genome sequencing and annotation.</title>
        <authorList>
            <consortium name="The Broad Institute Genomics Platform"/>
            <consortium name="The Broad Institute Genome Sequencing Center for Infectious Disease"/>
            <person name="Wu L."/>
            <person name="Ma J."/>
        </authorList>
    </citation>
    <scope>NUCLEOTIDE SEQUENCE [LARGE SCALE GENOMIC DNA]</scope>
    <source>
        <strain evidence="3">KLKA75</strain>
    </source>
</reference>
<feature type="region of interest" description="Disordered" evidence="1">
    <location>
        <begin position="1"/>
        <end position="90"/>
    </location>
</feature>
<evidence type="ECO:0000313" key="2">
    <source>
        <dbReference type="EMBL" id="MFC4908473.1"/>
    </source>
</evidence>
<feature type="region of interest" description="Disordered" evidence="1">
    <location>
        <begin position="279"/>
        <end position="358"/>
    </location>
</feature>
<dbReference type="EMBL" id="JBHSIT010000003">
    <property type="protein sequence ID" value="MFC4908473.1"/>
    <property type="molecule type" value="Genomic_DNA"/>
</dbReference>
<protein>
    <submittedName>
        <fullName evidence="2">Uncharacterized protein</fullName>
    </submittedName>
</protein>